<dbReference type="SMART" id="SM00255">
    <property type="entry name" value="TIR"/>
    <property type="match status" value="1"/>
</dbReference>
<dbReference type="InterPro" id="IPR000157">
    <property type="entry name" value="TIR_dom"/>
</dbReference>
<reference evidence="4" key="1">
    <citation type="journal article" date="2014" name="Int. J. Syst. Evol. Microbiol.">
        <title>Complete genome sequence of Corynebacterium casei LMG S-19264T (=DSM 44701T), isolated from a smear-ripened cheese.</title>
        <authorList>
            <consortium name="US DOE Joint Genome Institute (JGI-PGF)"/>
            <person name="Walter F."/>
            <person name="Albersmeier A."/>
            <person name="Kalinowski J."/>
            <person name="Ruckert C."/>
        </authorList>
    </citation>
    <scope>NUCLEOTIDE SEQUENCE</scope>
    <source>
        <strain evidence="4">CGMCC 4.7430</strain>
    </source>
</reference>
<dbReference type="PROSITE" id="PS50082">
    <property type="entry name" value="WD_REPEATS_2"/>
    <property type="match status" value="2"/>
</dbReference>
<dbReference type="Gene3D" id="2.130.10.10">
    <property type="entry name" value="YVTN repeat-like/Quinoprotein amine dehydrogenase"/>
    <property type="match status" value="4"/>
</dbReference>
<keyword evidence="5" id="KW-1185">Reference proteome</keyword>
<feature type="domain" description="TIR" evidence="3">
    <location>
        <begin position="7"/>
        <end position="140"/>
    </location>
</feature>
<keyword evidence="2" id="KW-0472">Membrane</keyword>
<sequence>MRGSEESRYDAFLSYAWEPDAPLVAAVRDALHRLARPWYRLRALRVFRDASSLAANSALDPAIEDALAASRCLIVFLSPSAVRSSWVPQEIDYWLRHKSVDSLRLVLTGGDLVWDASARGFDMERSTALPAVLRGVHRHRPLYVDLRWAHAEDQRVLRNDDFHRSVVQLAAPLHGKQPDELYGEDVRQHRRTRQVSAAAVIALAVLAASTAVAAVIAGLRAEEALANLRQATSRYLASQALADREGNLDRALLLAVHAWRTARTAAARSSLVTVVHEAMRGVVGFPRIRPGDPVPFHLLTLAISPDGRRMAASRYSEGGDAGAPADGRVYVWELAGGDARILRSPFERVQNVKRLIFGPDGRHLVAEDLDGQVLLWDLAGDPARVVRTAQAPLDVTADHHIAAVSSAGGGVVLLDLVSGGELGRRAGTLFEVDRRSERAFGKDPSERPVVWDLRSSRAVKMKVATQYGFAELAGDRVVMATGRDLTSLAGYDATTGERRWRAGLPGRAVAAAVSSDGGRFAVWTANGTVILVATKDGTVTGRARHAPGQDPRLSFSPSGRFLVAADSRDSTGRQTLLDARTVRVRWTKRGEEVIFGSGDKVAVVRGSPVQVTDLMTGDVIASGEADAWSAAVSPDGRHVALAGDDVRLIDLTAPEPRLVSLPGEPSTIYTVTFDPSGRRLAGVGIGGAAVVWDVAAALRPADVPTAPRKKPSALSSDGVTLVYADDSRQVRRRDLRDGKDLPIPGLSEVSGLRISPTGTHLLASVGSSYVLWSIAQAAAVLRFPYELGTETAFSGNGRRLAVARRDANTGRYTVTVHEVGSGAVVATIPLPDFAQPTDLTSALAYPVIALDETGGRLAASLSTRQIRTWEIASGAPEGGCDTRVDDYTLLSGSVQFTPDGRTLVVSAPDSETISFVDPASCAVRRSLTTGNGKATLSPDGTLLITESPLRLWDTQTLEPLGEPLLPPETDPDQIVFTADGSSVMALTADRSVRRWPVAPEALIRQACAVAGRELTTEEWDRFLPQGDRQPACTPRP</sequence>
<dbReference type="GO" id="GO:0007165">
    <property type="term" value="P:signal transduction"/>
    <property type="evidence" value="ECO:0007669"/>
    <property type="project" value="InterPro"/>
</dbReference>
<evidence type="ECO:0000256" key="2">
    <source>
        <dbReference type="SAM" id="Phobius"/>
    </source>
</evidence>
<dbReference type="InterPro" id="IPR035897">
    <property type="entry name" value="Toll_tir_struct_dom_sf"/>
</dbReference>
<feature type="repeat" description="WD" evidence="1">
    <location>
        <begin position="661"/>
        <end position="694"/>
    </location>
</feature>
<dbReference type="SUPFAM" id="SSF82171">
    <property type="entry name" value="DPP6 N-terminal domain-like"/>
    <property type="match status" value="1"/>
</dbReference>
<dbReference type="RefSeq" id="WP_189136841.1">
    <property type="nucleotide sequence ID" value="NZ_BMNK01000001.1"/>
</dbReference>
<evidence type="ECO:0000313" key="5">
    <source>
        <dbReference type="Proteomes" id="UP000660745"/>
    </source>
</evidence>
<gene>
    <name evidence="4" type="ORF">GCM10012278_05560</name>
</gene>
<name>A0A918E3J4_9ACTN</name>
<dbReference type="InterPro" id="IPR036322">
    <property type="entry name" value="WD40_repeat_dom_sf"/>
</dbReference>
<evidence type="ECO:0000259" key="3">
    <source>
        <dbReference type="PROSITE" id="PS50104"/>
    </source>
</evidence>
<proteinExistence type="predicted"/>
<protein>
    <recommendedName>
        <fullName evidence="3">TIR domain-containing protein</fullName>
    </recommendedName>
</protein>
<dbReference type="PROSITE" id="PS50104">
    <property type="entry name" value="TIR"/>
    <property type="match status" value="1"/>
</dbReference>
<organism evidence="4 5">
    <name type="scientific">Nonomuraea glycinis</name>
    <dbReference type="NCBI Taxonomy" id="2047744"/>
    <lineage>
        <taxon>Bacteria</taxon>
        <taxon>Bacillati</taxon>
        <taxon>Actinomycetota</taxon>
        <taxon>Actinomycetes</taxon>
        <taxon>Streptosporangiales</taxon>
        <taxon>Streptosporangiaceae</taxon>
        <taxon>Nonomuraea</taxon>
    </lineage>
</organism>
<dbReference type="SUPFAM" id="SSF50978">
    <property type="entry name" value="WD40 repeat-like"/>
    <property type="match status" value="1"/>
</dbReference>
<evidence type="ECO:0000256" key="1">
    <source>
        <dbReference type="PROSITE-ProRule" id="PRU00221"/>
    </source>
</evidence>
<dbReference type="EMBL" id="BMNK01000001">
    <property type="protein sequence ID" value="GGP01615.1"/>
    <property type="molecule type" value="Genomic_DNA"/>
</dbReference>
<dbReference type="Gene3D" id="3.40.50.10140">
    <property type="entry name" value="Toll/interleukin-1 receptor homology (TIR) domain"/>
    <property type="match status" value="1"/>
</dbReference>
<dbReference type="PANTHER" id="PTHR19879">
    <property type="entry name" value="TRANSCRIPTION INITIATION FACTOR TFIID"/>
    <property type="match status" value="1"/>
</dbReference>
<dbReference type="Pfam" id="PF13676">
    <property type="entry name" value="TIR_2"/>
    <property type="match status" value="1"/>
</dbReference>
<reference evidence="4" key="2">
    <citation type="submission" date="2020-09" db="EMBL/GenBank/DDBJ databases">
        <authorList>
            <person name="Sun Q."/>
            <person name="Zhou Y."/>
        </authorList>
    </citation>
    <scope>NUCLEOTIDE SEQUENCE</scope>
    <source>
        <strain evidence="4">CGMCC 4.7430</strain>
    </source>
</reference>
<dbReference type="InterPro" id="IPR015943">
    <property type="entry name" value="WD40/YVTN_repeat-like_dom_sf"/>
</dbReference>
<evidence type="ECO:0000313" key="4">
    <source>
        <dbReference type="EMBL" id="GGP01615.1"/>
    </source>
</evidence>
<dbReference type="SUPFAM" id="SSF52200">
    <property type="entry name" value="Toll/Interleukin receptor TIR domain"/>
    <property type="match status" value="1"/>
</dbReference>
<dbReference type="Proteomes" id="UP000660745">
    <property type="component" value="Unassembled WGS sequence"/>
</dbReference>
<dbReference type="AlphaFoldDB" id="A0A918E3J4"/>
<dbReference type="InterPro" id="IPR001680">
    <property type="entry name" value="WD40_rpt"/>
</dbReference>
<dbReference type="PANTHER" id="PTHR19879:SF9">
    <property type="entry name" value="TRANSCRIPTION INITIATION FACTOR TFIID SUBUNIT 5"/>
    <property type="match status" value="1"/>
</dbReference>
<feature type="transmembrane region" description="Helical" evidence="2">
    <location>
        <begin position="197"/>
        <end position="219"/>
    </location>
</feature>
<keyword evidence="2" id="KW-1133">Transmembrane helix</keyword>
<keyword evidence="2" id="KW-0812">Transmembrane</keyword>
<keyword evidence="1" id="KW-0853">WD repeat</keyword>
<comment type="caution">
    <text evidence="4">The sequence shown here is derived from an EMBL/GenBank/DDBJ whole genome shotgun (WGS) entry which is preliminary data.</text>
</comment>
<feature type="repeat" description="WD" evidence="1">
    <location>
        <begin position="352"/>
        <end position="378"/>
    </location>
</feature>
<accession>A0A918E3J4</accession>
<dbReference type="SMART" id="SM00320">
    <property type="entry name" value="WD40"/>
    <property type="match status" value="6"/>
</dbReference>